<comment type="subcellular location">
    <subcellularLocation>
        <location evidence="1">Nucleus</location>
    </subcellularLocation>
</comment>
<feature type="non-terminal residue" evidence="6">
    <location>
        <position position="1"/>
    </location>
</feature>
<dbReference type="AlphaFoldDB" id="A0AA36CBE9"/>
<evidence type="ECO:0000256" key="4">
    <source>
        <dbReference type="ARBA" id="ARBA00023163"/>
    </source>
</evidence>
<keyword evidence="3" id="KW-0805">Transcription regulation</keyword>
<keyword evidence="7" id="KW-1185">Reference proteome</keyword>
<keyword evidence="5" id="KW-0539">Nucleus</keyword>
<evidence type="ECO:0000256" key="1">
    <source>
        <dbReference type="ARBA" id="ARBA00004123"/>
    </source>
</evidence>
<organism evidence="6 7">
    <name type="scientific">Mesorhabditis spiculigera</name>
    <dbReference type="NCBI Taxonomy" id="96644"/>
    <lineage>
        <taxon>Eukaryota</taxon>
        <taxon>Metazoa</taxon>
        <taxon>Ecdysozoa</taxon>
        <taxon>Nematoda</taxon>
        <taxon>Chromadorea</taxon>
        <taxon>Rhabditida</taxon>
        <taxon>Rhabditina</taxon>
        <taxon>Rhabditomorpha</taxon>
        <taxon>Rhabditoidea</taxon>
        <taxon>Rhabditidae</taxon>
        <taxon>Mesorhabditinae</taxon>
        <taxon>Mesorhabditis</taxon>
    </lineage>
</organism>
<dbReference type="InterPro" id="IPR021627">
    <property type="entry name" value="Mediator_Med27"/>
</dbReference>
<evidence type="ECO:0000256" key="3">
    <source>
        <dbReference type="ARBA" id="ARBA00023015"/>
    </source>
</evidence>
<protein>
    <submittedName>
        <fullName evidence="6">Uncharacterized protein</fullName>
    </submittedName>
</protein>
<evidence type="ECO:0000313" key="7">
    <source>
        <dbReference type="Proteomes" id="UP001177023"/>
    </source>
</evidence>
<dbReference type="Proteomes" id="UP001177023">
    <property type="component" value="Unassembled WGS sequence"/>
</dbReference>
<gene>
    <name evidence="6" type="ORF">MSPICULIGERA_LOCUS3635</name>
</gene>
<accession>A0AA36CBE9</accession>
<evidence type="ECO:0000256" key="5">
    <source>
        <dbReference type="ARBA" id="ARBA00023242"/>
    </source>
</evidence>
<proteinExistence type="inferred from homology"/>
<dbReference type="EMBL" id="CATQJA010000945">
    <property type="protein sequence ID" value="CAJ0564972.1"/>
    <property type="molecule type" value="Genomic_DNA"/>
</dbReference>
<keyword evidence="4" id="KW-0804">Transcription</keyword>
<comment type="caution">
    <text evidence="6">The sequence shown here is derived from an EMBL/GenBank/DDBJ whole genome shotgun (WGS) entry which is preliminary data.</text>
</comment>
<name>A0AA36CBE9_9BILA</name>
<reference evidence="6" key="1">
    <citation type="submission" date="2023-06" db="EMBL/GenBank/DDBJ databases">
        <authorList>
            <person name="Delattre M."/>
        </authorList>
    </citation>
    <scope>NUCLEOTIDE SEQUENCE</scope>
    <source>
        <strain evidence="6">AF72</strain>
    </source>
</reference>
<dbReference type="GO" id="GO:0016592">
    <property type="term" value="C:mediator complex"/>
    <property type="evidence" value="ECO:0007669"/>
    <property type="project" value="InterPro"/>
</dbReference>
<sequence length="247" mass="29009">MFDGLENFKSVYQEEQYELSAIETIDSAIDAGNWHESNYQTYSYAERFLQHCPYTRRATSLIPKNIPYSNWHPHNPHRMFEQSFARVQAELKKKKCGILGMYLEQGTMQALIELRFGFVLDGRQFVCNQKMLLIVQYGILEGVIMIAPHEDWFYTDAAGDKKVDTTKESEYLVYRKLTTQTNIYLVQMSSQVNYQNPEYLCKLFIRFQRIQHIFETPCQSCSKVMKNFLPPTIYDLSGYTAYHEGCK</sequence>
<evidence type="ECO:0000313" key="6">
    <source>
        <dbReference type="EMBL" id="CAJ0564972.1"/>
    </source>
</evidence>
<evidence type="ECO:0000256" key="2">
    <source>
        <dbReference type="ARBA" id="ARBA00008048"/>
    </source>
</evidence>
<dbReference type="Pfam" id="PF11571">
    <property type="entry name" value="Med27"/>
    <property type="match status" value="1"/>
</dbReference>
<comment type="similarity">
    <text evidence="2">Belongs to the Mediator complex subunit 27 family.</text>
</comment>